<dbReference type="Proteomes" id="UP000190648">
    <property type="component" value="Unassembled WGS sequence"/>
</dbReference>
<dbReference type="AlphaFoldDB" id="A0A1V4KPZ7"/>
<keyword evidence="2" id="KW-1185">Reference proteome</keyword>
<accession>A0A1V4KPZ7</accession>
<proteinExistence type="predicted"/>
<name>A0A1V4KPZ7_PATFA</name>
<dbReference type="EMBL" id="LSYS01002654">
    <property type="protein sequence ID" value="OPJ85857.1"/>
    <property type="molecule type" value="Genomic_DNA"/>
</dbReference>
<protein>
    <submittedName>
        <fullName evidence="1">Uncharacterized protein</fullName>
    </submittedName>
</protein>
<reference evidence="1 2" key="1">
    <citation type="submission" date="2016-02" db="EMBL/GenBank/DDBJ databases">
        <title>Band-tailed pigeon sequencing and assembly.</title>
        <authorList>
            <person name="Soares A.E."/>
            <person name="Novak B.J."/>
            <person name="Rice E.S."/>
            <person name="O'Connell B."/>
            <person name="Chang D."/>
            <person name="Weber S."/>
            <person name="Shapiro B."/>
        </authorList>
    </citation>
    <scope>NUCLEOTIDE SEQUENCE [LARGE SCALE GENOMIC DNA]</scope>
    <source>
        <strain evidence="1">BTP2013</strain>
        <tissue evidence="1">Blood</tissue>
    </source>
</reference>
<comment type="caution">
    <text evidence="1">The sequence shown here is derived from an EMBL/GenBank/DDBJ whole genome shotgun (WGS) entry which is preliminary data.</text>
</comment>
<sequence length="77" mass="9393">MRRLSWTEDWMEVYRCPRDSFVDRSPEKARRAGQNKSLQEIIRSLQTVLRRRNDLTTLEVIRKVRRLLPPEKTHLYP</sequence>
<gene>
    <name evidence="1" type="ORF">AV530_010296</name>
</gene>
<organism evidence="1 2">
    <name type="scientific">Patagioenas fasciata monilis</name>
    <dbReference type="NCBI Taxonomy" id="372326"/>
    <lineage>
        <taxon>Eukaryota</taxon>
        <taxon>Metazoa</taxon>
        <taxon>Chordata</taxon>
        <taxon>Craniata</taxon>
        <taxon>Vertebrata</taxon>
        <taxon>Euteleostomi</taxon>
        <taxon>Archelosauria</taxon>
        <taxon>Archosauria</taxon>
        <taxon>Dinosauria</taxon>
        <taxon>Saurischia</taxon>
        <taxon>Theropoda</taxon>
        <taxon>Coelurosauria</taxon>
        <taxon>Aves</taxon>
        <taxon>Neognathae</taxon>
        <taxon>Neoaves</taxon>
        <taxon>Columbimorphae</taxon>
        <taxon>Columbiformes</taxon>
        <taxon>Columbidae</taxon>
        <taxon>Patagioenas</taxon>
    </lineage>
</organism>
<evidence type="ECO:0000313" key="1">
    <source>
        <dbReference type="EMBL" id="OPJ85857.1"/>
    </source>
</evidence>
<evidence type="ECO:0000313" key="2">
    <source>
        <dbReference type="Proteomes" id="UP000190648"/>
    </source>
</evidence>